<evidence type="ECO:0000256" key="3">
    <source>
        <dbReference type="ARBA" id="ARBA00022692"/>
    </source>
</evidence>
<evidence type="ECO:0000259" key="7">
    <source>
        <dbReference type="SMART" id="SM00849"/>
    </source>
</evidence>
<dbReference type="Gene3D" id="3.60.15.10">
    <property type="entry name" value="Ribonuclease Z/Hydroxyacylglutathione hydrolase-like"/>
    <property type="match status" value="1"/>
</dbReference>
<evidence type="ECO:0000256" key="4">
    <source>
        <dbReference type="ARBA" id="ARBA00022989"/>
    </source>
</evidence>
<feature type="transmembrane region" description="Helical" evidence="6">
    <location>
        <begin position="372"/>
        <end position="388"/>
    </location>
</feature>
<dbReference type="CDD" id="cd07731">
    <property type="entry name" value="ComA-like_MBL-fold"/>
    <property type="match status" value="1"/>
</dbReference>
<feature type="transmembrane region" description="Helical" evidence="6">
    <location>
        <begin position="12"/>
        <end position="32"/>
    </location>
</feature>
<feature type="transmembrane region" description="Helical" evidence="6">
    <location>
        <begin position="456"/>
        <end position="480"/>
    </location>
</feature>
<sequence>MNYLRKIKQLKSIEGYIIFATLGVICTDLIIVTENWLSLGLFLLFTRRLIKSRQLVLIMSCFFIMGVCSILFLWQVSTNRDASLSDDLLNQPLVLRINPTKIKVNGDVMQAVGKSTLNNQTYQVRYRIKSADTKKKIGEIDKYLIIKGVFNINEPNFKRNRGAFDYKKYLRQQNIRKIADLQKVQTLQVDIGHNPWEYLSLLRVKIKRYITKNFGVTTASYMKSLILGVKDDDFQKVKGVLSQLGIMHFFSISGFHIFFFLSGLHYIYLRLGGIKNYLLVIDTIFLGTFAILTGFSTSVLRSTLYIWLLTCNKQLGNRLTKLDCWSLTLISCFVINPFLLLQAGGQLSFALTFFILFLQPIVGGLKNRIWRGCYFSLVISIFSIPIIAYNFFEWHLLSLVLTLMLIPIFSWFLMPAIVVMLCLCPIISIGFWNDFVESILNKFDEILAWLSINSPGHFVTGQLPISVFILCLMLIMYWLAVSHKTKYSCYLVLLLILIIPSSFKYINPVGAAMFVDVGQGDGFLLKLPFNKGAMMIDVGGQRKYKKEPWQEKIMTHSKADYGVVPLLKSFGITQLDQIFITHGHEDHFGDLEKINDCVTIKKVTFADGSEQSSNFKEQLKNISHQGTQIERTLASNSWLINKHLVTSLYPFKRGDGGNNNSLVLTFTIKDKKFLMTGDLEKEGESELLAHSNNLKADILKVGHHGSKTSTSELFLEAVSPTEAIISCGVNNTFGHPHEIVLQRLIKKNLTIYRTDQQGMVYYQWYPWSRELKEGETMMESD</sequence>
<dbReference type="SMART" id="SM00849">
    <property type="entry name" value="Lactamase_B"/>
    <property type="match status" value="1"/>
</dbReference>
<dbReference type="GO" id="GO:0030420">
    <property type="term" value="P:establishment of competence for transformation"/>
    <property type="evidence" value="ECO:0007669"/>
    <property type="project" value="InterPro"/>
</dbReference>
<feature type="transmembrane region" description="Helical" evidence="6">
    <location>
        <begin position="246"/>
        <end position="269"/>
    </location>
</feature>
<dbReference type="InterPro" id="IPR036866">
    <property type="entry name" value="RibonucZ/Hydroxyglut_hydro"/>
</dbReference>
<feature type="transmembrane region" description="Helical" evidence="6">
    <location>
        <begin position="52"/>
        <end position="74"/>
    </location>
</feature>
<dbReference type="GO" id="GO:0005886">
    <property type="term" value="C:plasma membrane"/>
    <property type="evidence" value="ECO:0007669"/>
    <property type="project" value="UniProtKB-SubCell"/>
</dbReference>
<dbReference type="InterPro" id="IPR001279">
    <property type="entry name" value="Metallo-B-lactamas"/>
</dbReference>
<feature type="transmembrane region" description="Helical" evidence="6">
    <location>
        <begin position="347"/>
        <end position="365"/>
    </location>
</feature>
<dbReference type="PANTHER" id="PTHR30619">
    <property type="entry name" value="DNA INTERNALIZATION/COMPETENCE PROTEIN COMEC/REC2"/>
    <property type="match status" value="1"/>
</dbReference>
<dbReference type="KEGG" id="vie:OL234_08150"/>
<feature type="transmembrane region" description="Helical" evidence="6">
    <location>
        <begin position="418"/>
        <end position="436"/>
    </location>
</feature>
<dbReference type="InterPro" id="IPR004797">
    <property type="entry name" value="Competence_ComEC/Rec2"/>
</dbReference>
<dbReference type="InterPro" id="IPR004477">
    <property type="entry name" value="ComEC_N"/>
</dbReference>
<evidence type="ECO:0000256" key="6">
    <source>
        <dbReference type="SAM" id="Phobius"/>
    </source>
</evidence>
<feature type="transmembrane region" description="Helical" evidence="6">
    <location>
        <begin position="487"/>
        <end position="506"/>
    </location>
</feature>
<dbReference type="InterPro" id="IPR035681">
    <property type="entry name" value="ComA-like_MBL"/>
</dbReference>
<dbReference type="PANTHER" id="PTHR30619:SF1">
    <property type="entry name" value="RECOMBINATION PROTEIN 2"/>
    <property type="match status" value="1"/>
</dbReference>
<evidence type="ECO:0000256" key="5">
    <source>
        <dbReference type="ARBA" id="ARBA00023136"/>
    </source>
</evidence>
<keyword evidence="2" id="KW-1003">Cell membrane</keyword>
<gene>
    <name evidence="8" type="ORF">OL234_08150</name>
</gene>
<keyword evidence="4 6" id="KW-1133">Transmembrane helix</keyword>
<feature type="domain" description="Metallo-beta-lactamase" evidence="7">
    <location>
        <begin position="519"/>
        <end position="729"/>
    </location>
</feature>
<keyword evidence="9" id="KW-1185">Reference proteome</keyword>
<feature type="transmembrane region" description="Helical" evidence="6">
    <location>
        <begin position="394"/>
        <end position="413"/>
    </location>
</feature>
<proteinExistence type="predicted"/>
<keyword evidence="5 6" id="KW-0472">Membrane</keyword>
<evidence type="ECO:0000256" key="2">
    <source>
        <dbReference type="ARBA" id="ARBA00022475"/>
    </source>
</evidence>
<comment type="subcellular location">
    <subcellularLocation>
        <location evidence="1">Cell membrane</location>
        <topology evidence="1">Multi-pass membrane protein</topology>
    </subcellularLocation>
</comment>
<dbReference type="SUPFAM" id="SSF56281">
    <property type="entry name" value="Metallo-hydrolase/oxidoreductase"/>
    <property type="match status" value="1"/>
</dbReference>
<reference evidence="8" key="1">
    <citation type="submission" date="2022-10" db="EMBL/GenBank/DDBJ databases">
        <title>Vagococcus sp. isolated from poultry meat.</title>
        <authorList>
            <person name="Johansson P."/>
            <person name="Bjorkroth J."/>
        </authorList>
    </citation>
    <scope>NUCLEOTIDE SEQUENCE</scope>
    <source>
        <strain evidence="8">STAA11</strain>
    </source>
</reference>
<dbReference type="Proteomes" id="UP001179647">
    <property type="component" value="Chromosome"/>
</dbReference>
<evidence type="ECO:0000313" key="8">
    <source>
        <dbReference type="EMBL" id="WEG72938.1"/>
    </source>
</evidence>
<feature type="transmembrane region" description="Helical" evidence="6">
    <location>
        <begin position="289"/>
        <end position="310"/>
    </location>
</feature>
<evidence type="ECO:0000313" key="9">
    <source>
        <dbReference type="Proteomes" id="UP001179647"/>
    </source>
</evidence>
<organism evidence="8 9">
    <name type="scientific">Vagococcus intermedius</name>
    <dbReference type="NCBI Taxonomy" id="2991418"/>
    <lineage>
        <taxon>Bacteria</taxon>
        <taxon>Bacillati</taxon>
        <taxon>Bacillota</taxon>
        <taxon>Bacilli</taxon>
        <taxon>Lactobacillales</taxon>
        <taxon>Enterococcaceae</taxon>
        <taxon>Vagococcus</taxon>
    </lineage>
</organism>
<accession>A0AAF0CU35</accession>
<dbReference type="EMBL" id="CP110232">
    <property type="protein sequence ID" value="WEG72938.1"/>
    <property type="molecule type" value="Genomic_DNA"/>
</dbReference>
<protein>
    <submittedName>
        <fullName evidence="8">DNA internalization-related competence protein ComEC/Rec2</fullName>
    </submittedName>
</protein>
<keyword evidence="3 6" id="KW-0812">Transmembrane</keyword>
<dbReference type="NCBIfam" id="TIGR00361">
    <property type="entry name" value="ComEC_Rec2"/>
    <property type="match status" value="1"/>
</dbReference>
<dbReference type="Pfam" id="PF03772">
    <property type="entry name" value="Competence"/>
    <property type="match status" value="1"/>
</dbReference>
<dbReference type="AlphaFoldDB" id="A0AAF0CU35"/>
<dbReference type="Pfam" id="PF00753">
    <property type="entry name" value="Lactamase_B"/>
    <property type="match status" value="1"/>
</dbReference>
<dbReference type="RefSeq" id="WP_275468741.1">
    <property type="nucleotide sequence ID" value="NZ_CP110232.1"/>
</dbReference>
<evidence type="ECO:0000256" key="1">
    <source>
        <dbReference type="ARBA" id="ARBA00004651"/>
    </source>
</evidence>
<dbReference type="Pfam" id="PF13567">
    <property type="entry name" value="DUF4131"/>
    <property type="match status" value="1"/>
</dbReference>
<dbReference type="InterPro" id="IPR025405">
    <property type="entry name" value="DUF4131"/>
</dbReference>
<dbReference type="InterPro" id="IPR052159">
    <property type="entry name" value="Competence_DNA_uptake"/>
</dbReference>
<dbReference type="NCBIfam" id="TIGR00360">
    <property type="entry name" value="ComEC_N-term"/>
    <property type="match status" value="1"/>
</dbReference>
<name>A0AAF0CU35_9ENTE</name>